<dbReference type="EMBL" id="JAZHBO010000002">
    <property type="protein sequence ID" value="MEF2156533.1"/>
    <property type="molecule type" value="Genomic_DNA"/>
</dbReference>
<reference evidence="1 2" key="1">
    <citation type="submission" date="2024-01" db="EMBL/GenBank/DDBJ databases">
        <title>Novel species of the genus Luteimonas isolated from rivers.</title>
        <authorList>
            <person name="Lu H."/>
        </authorList>
    </citation>
    <scope>NUCLEOTIDE SEQUENCE [LARGE SCALE GENOMIC DNA]</scope>
    <source>
        <strain evidence="1 2">FXH3W</strain>
    </source>
</reference>
<proteinExistence type="predicted"/>
<name>A0ABU7V2J8_9GAMM</name>
<gene>
    <name evidence="1" type="ORF">V3390_09945</name>
</gene>
<sequence>MNSETVVGRYAVYLLDSAAEALGPVAAPFIQKDASGPHIVAAEVDTGGALCELTLHGKDAKGVDMTVEMMIPLGMIKMILTIVAPESIGFQPRR</sequence>
<protein>
    <submittedName>
        <fullName evidence="1">Uncharacterized protein</fullName>
    </submittedName>
</protein>
<dbReference type="RefSeq" id="WP_331689855.1">
    <property type="nucleotide sequence ID" value="NZ_JAZHBN010000006.1"/>
</dbReference>
<accession>A0ABU7V2J8</accession>
<evidence type="ECO:0000313" key="2">
    <source>
        <dbReference type="Proteomes" id="UP001356170"/>
    </source>
</evidence>
<keyword evidence="2" id="KW-1185">Reference proteome</keyword>
<comment type="caution">
    <text evidence="1">The sequence shown here is derived from an EMBL/GenBank/DDBJ whole genome shotgun (WGS) entry which is preliminary data.</text>
</comment>
<dbReference type="Proteomes" id="UP001356170">
    <property type="component" value="Unassembled WGS sequence"/>
</dbReference>
<evidence type="ECO:0000313" key="1">
    <source>
        <dbReference type="EMBL" id="MEF2156533.1"/>
    </source>
</evidence>
<organism evidence="1 2">
    <name type="scientific">Aquilutibacter rugosus</name>
    <dbReference type="NCBI Taxonomy" id="3115820"/>
    <lineage>
        <taxon>Bacteria</taxon>
        <taxon>Pseudomonadati</taxon>
        <taxon>Pseudomonadota</taxon>
        <taxon>Gammaproteobacteria</taxon>
        <taxon>Lysobacterales</taxon>
        <taxon>Lysobacteraceae</taxon>
        <taxon>Aquilutibacter</taxon>
    </lineage>
</organism>